<dbReference type="PANTHER" id="PTHR39535:SF2">
    <property type="entry name" value="HTTM DOMAIN-CONTAINING PROTEIN"/>
    <property type="match status" value="1"/>
</dbReference>
<reference evidence="7 8" key="1">
    <citation type="submission" date="2018-10" db="EMBL/GenBank/DDBJ databases">
        <title>Natrarchaeobius chitinivorans gen. nov., sp. nov., and Natrarchaeobius haloalkaliphilus sp. nov., alkaliphilic, chitin-utilizing haloarchaea from hypersaline alkaline lakes.</title>
        <authorList>
            <person name="Sorokin D.Y."/>
            <person name="Elcheninov A.G."/>
            <person name="Kostrikina N.A."/>
            <person name="Bale N.J."/>
            <person name="Sinninghe Damste J.S."/>
            <person name="Khijniak T.V."/>
            <person name="Kublanov I.V."/>
            <person name="Toshchakov S.V."/>
        </authorList>
    </citation>
    <scope>NUCLEOTIDE SEQUENCE [LARGE SCALE GENOMIC DNA]</scope>
    <source>
        <strain evidence="7 8">AArcht4T</strain>
    </source>
</reference>
<keyword evidence="2 5" id="KW-0812">Transmembrane</keyword>
<feature type="transmembrane region" description="Helical" evidence="5">
    <location>
        <begin position="171"/>
        <end position="189"/>
    </location>
</feature>
<dbReference type="Pfam" id="PF05090">
    <property type="entry name" value="HTTM"/>
    <property type="match status" value="1"/>
</dbReference>
<keyword evidence="3 5" id="KW-1133">Transmembrane helix</keyword>
<dbReference type="RefSeq" id="WP_124195893.1">
    <property type="nucleotide sequence ID" value="NZ_REGA01000009.1"/>
</dbReference>
<feature type="transmembrane region" description="Helical" evidence="5">
    <location>
        <begin position="109"/>
        <end position="125"/>
    </location>
</feature>
<feature type="transmembrane region" description="Helical" evidence="5">
    <location>
        <begin position="343"/>
        <end position="361"/>
    </location>
</feature>
<dbReference type="GO" id="GO:0012505">
    <property type="term" value="C:endomembrane system"/>
    <property type="evidence" value="ECO:0007669"/>
    <property type="project" value="UniProtKB-SubCell"/>
</dbReference>
<feature type="domain" description="HTTM-like" evidence="6">
    <location>
        <begin position="25"/>
        <end position="294"/>
    </location>
</feature>
<feature type="transmembrane region" description="Helical" evidence="5">
    <location>
        <begin position="257"/>
        <end position="290"/>
    </location>
</feature>
<evidence type="ECO:0000313" key="8">
    <source>
        <dbReference type="Proteomes" id="UP000282323"/>
    </source>
</evidence>
<evidence type="ECO:0000259" key="6">
    <source>
        <dbReference type="SMART" id="SM00752"/>
    </source>
</evidence>
<accession>A0A3N6M258</accession>
<feature type="transmembrane region" description="Helical" evidence="5">
    <location>
        <begin position="81"/>
        <end position="102"/>
    </location>
</feature>
<organism evidence="7 8">
    <name type="scientific">Natrarchaeobius chitinivorans</name>
    <dbReference type="NCBI Taxonomy" id="1679083"/>
    <lineage>
        <taxon>Archaea</taxon>
        <taxon>Methanobacteriati</taxon>
        <taxon>Methanobacteriota</taxon>
        <taxon>Stenosarchaea group</taxon>
        <taxon>Halobacteria</taxon>
        <taxon>Halobacteriales</taxon>
        <taxon>Natrialbaceae</taxon>
        <taxon>Natrarchaeobius</taxon>
    </lineage>
</organism>
<dbReference type="Proteomes" id="UP000282323">
    <property type="component" value="Unassembled WGS sequence"/>
</dbReference>
<protein>
    <submittedName>
        <fullName evidence="7">HTTM domain-containing protein</fullName>
    </submittedName>
</protein>
<proteinExistence type="predicted"/>
<name>A0A3N6M258_NATCH</name>
<evidence type="ECO:0000256" key="3">
    <source>
        <dbReference type="ARBA" id="ARBA00022989"/>
    </source>
</evidence>
<evidence type="ECO:0000313" key="7">
    <source>
        <dbReference type="EMBL" id="RQG94454.1"/>
    </source>
</evidence>
<comment type="caution">
    <text evidence="7">The sequence shown here is derived from an EMBL/GenBank/DDBJ whole genome shotgun (WGS) entry which is preliminary data.</text>
</comment>
<evidence type="ECO:0000256" key="1">
    <source>
        <dbReference type="ARBA" id="ARBA00004127"/>
    </source>
</evidence>
<comment type="subcellular location">
    <subcellularLocation>
        <location evidence="1">Endomembrane system</location>
        <topology evidence="1">Multi-pass membrane protein</topology>
    </subcellularLocation>
</comment>
<evidence type="ECO:0000256" key="4">
    <source>
        <dbReference type="ARBA" id="ARBA00023136"/>
    </source>
</evidence>
<keyword evidence="4 5" id="KW-0472">Membrane</keyword>
<dbReference type="InterPro" id="IPR053934">
    <property type="entry name" value="HTTM_dom"/>
</dbReference>
<dbReference type="PANTHER" id="PTHR39535">
    <property type="entry name" value="SPORULATION-DELAYING PROTEIN SDPB"/>
    <property type="match status" value="1"/>
</dbReference>
<gene>
    <name evidence="7" type="ORF">EA473_12215</name>
</gene>
<dbReference type="EMBL" id="REGA01000009">
    <property type="protein sequence ID" value="RQG94454.1"/>
    <property type="molecule type" value="Genomic_DNA"/>
</dbReference>
<feature type="transmembrane region" description="Helical" evidence="5">
    <location>
        <begin position="229"/>
        <end position="250"/>
    </location>
</feature>
<keyword evidence="8" id="KW-1185">Reference proteome</keyword>
<evidence type="ECO:0000256" key="2">
    <source>
        <dbReference type="ARBA" id="ARBA00022692"/>
    </source>
</evidence>
<evidence type="ECO:0000256" key="5">
    <source>
        <dbReference type="SAM" id="Phobius"/>
    </source>
</evidence>
<dbReference type="AlphaFoldDB" id="A0A3N6M258"/>
<dbReference type="OrthoDB" id="327281at2157"/>
<sequence>MSPLRSISRRARDHVREATYVDLGAVRIDTRALAAFRIAAGLLIVADVLLRARNFSFFYTESGVVPQSVATEMTADNAFSIYYFTTDPTVIAALFVLTILVAVQLIVGYKTRIAIVLSFLLVVSLDHHNPLVLSFADTLFRMLLLWATFLPLGERWSVDALHADAAPRPTVASLASAAILAQIVYMYVLNGYHKRESELWTGGEATPLIMGLDNTTFLLGDVMRNVPTLLQYGGMTWYYMMLFAWLLVLLRGHARTLFVGMFLAGHASFAITVRIGAFPYVAIAGLILFLQTPVWDRFEALVRSVPLERFRLARVRGELERHGSRLPRARIDSQALGHVRTTVYTLALIVAVTSLLVVPALSHLPVAQSIDEEDGPKERIDDRADVIRVSQPEWTVFAPHPRTVDRYYVFPAETEGGDTVDAYNERPMTYERPHDELQKQFGTYRERFYMNSVRRGGPDDIVSETLAEHLCETWAEDHGEELTHVNMYYVVEDVTLETMDDPDERAREVRSIYYHGCGDNEPKAIDPPE</sequence>
<dbReference type="InterPro" id="IPR052964">
    <property type="entry name" value="Sporulation_signal_mat"/>
</dbReference>
<dbReference type="InterPro" id="IPR011020">
    <property type="entry name" value="HTTM-like"/>
</dbReference>
<dbReference type="SMART" id="SM00752">
    <property type="entry name" value="HTTM"/>
    <property type="match status" value="1"/>
</dbReference>
<feature type="transmembrane region" description="Helical" evidence="5">
    <location>
        <begin position="34"/>
        <end position="52"/>
    </location>
</feature>